<evidence type="ECO:0000256" key="2">
    <source>
        <dbReference type="ARBA" id="ARBA00006285"/>
    </source>
</evidence>
<keyword evidence="5" id="KW-0326">Glycosidase</keyword>
<dbReference type="Pfam" id="PF00728">
    <property type="entry name" value="Glyco_hydro_20"/>
    <property type="match status" value="1"/>
</dbReference>
<dbReference type="GO" id="GO:0004563">
    <property type="term" value="F:beta-N-acetylhexosaminidase activity"/>
    <property type="evidence" value="ECO:0007669"/>
    <property type="project" value="UniProtKB-EC"/>
</dbReference>
<dbReference type="RefSeq" id="WP_091691494.1">
    <property type="nucleotide sequence ID" value="NZ_FPBF01000001.1"/>
</dbReference>
<dbReference type="OrthoDB" id="9763537at2"/>
<evidence type="ECO:0000256" key="7">
    <source>
        <dbReference type="SAM" id="SignalP"/>
    </source>
</evidence>
<dbReference type="CDD" id="cd06568">
    <property type="entry name" value="GH20_SpHex_like"/>
    <property type="match status" value="1"/>
</dbReference>
<proteinExistence type="inferred from homology"/>
<dbReference type="Gene3D" id="3.20.20.80">
    <property type="entry name" value="Glycosidases"/>
    <property type="match status" value="1"/>
</dbReference>
<dbReference type="PANTHER" id="PTHR22600:SF57">
    <property type="entry name" value="BETA-N-ACETYLHEXOSAMINIDASE"/>
    <property type="match status" value="1"/>
</dbReference>
<dbReference type="GO" id="GO:0005975">
    <property type="term" value="P:carbohydrate metabolic process"/>
    <property type="evidence" value="ECO:0007669"/>
    <property type="project" value="InterPro"/>
</dbReference>
<dbReference type="SUPFAM" id="SSF51445">
    <property type="entry name" value="(Trans)glycosidases"/>
    <property type="match status" value="1"/>
</dbReference>
<dbReference type="Pfam" id="PF02838">
    <property type="entry name" value="Glyco_hydro_20b"/>
    <property type="match status" value="1"/>
</dbReference>
<evidence type="ECO:0000256" key="3">
    <source>
        <dbReference type="ARBA" id="ARBA00012663"/>
    </source>
</evidence>
<feature type="active site" description="Proton donor" evidence="6">
    <location>
        <position position="348"/>
    </location>
</feature>
<dbReference type="Gene3D" id="3.30.379.10">
    <property type="entry name" value="Chitobiase/beta-hexosaminidase domain 2-like"/>
    <property type="match status" value="1"/>
</dbReference>
<dbReference type="Proteomes" id="UP000199673">
    <property type="component" value="Unassembled WGS sequence"/>
</dbReference>
<dbReference type="SUPFAM" id="SSF55545">
    <property type="entry name" value="beta-N-acetylhexosaminidase-like domain"/>
    <property type="match status" value="1"/>
</dbReference>
<evidence type="ECO:0000256" key="1">
    <source>
        <dbReference type="ARBA" id="ARBA00001231"/>
    </source>
</evidence>
<feature type="domain" description="Beta-hexosaminidase bacterial type N-terminal" evidence="9">
    <location>
        <begin position="31"/>
        <end position="157"/>
    </location>
</feature>
<keyword evidence="11" id="KW-1185">Reference proteome</keyword>
<evidence type="ECO:0000256" key="6">
    <source>
        <dbReference type="PIRSR" id="PIRSR625705-1"/>
    </source>
</evidence>
<evidence type="ECO:0000313" key="11">
    <source>
        <dbReference type="Proteomes" id="UP000199673"/>
    </source>
</evidence>
<dbReference type="EMBL" id="FPBF01000001">
    <property type="protein sequence ID" value="SFT47774.1"/>
    <property type="molecule type" value="Genomic_DNA"/>
</dbReference>
<organism evidence="10 11">
    <name type="scientific">Algoriphagus locisalis</name>
    <dbReference type="NCBI Taxonomy" id="305507"/>
    <lineage>
        <taxon>Bacteria</taxon>
        <taxon>Pseudomonadati</taxon>
        <taxon>Bacteroidota</taxon>
        <taxon>Cytophagia</taxon>
        <taxon>Cytophagales</taxon>
        <taxon>Cyclobacteriaceae</taxon>
        <taxon>Algoriphagus</taxon>
    </lineage>
</organism>
<dbReference type="InterPro" id="IPR015882">
    <property type="entry name" value="HEX_bac_N"/>
</dbReference>
<dbReference type="InterPro" id="IPR017853">
    <property type="entry name" value="GH"/>
</dbReference>
<dbReference type="PROSITE" id="PS51257">
    <property type="entry name" value="PROKAR_LIPOPROTEIN"/>
    <property type="match status" value="1"/>
</dbReference>
<dbReference type="GO" id="GO:0030203">
    <property type="term" value="P:glycosaminoglycan metabolic process"/>
    <property type="evidence" value="ECO:0007669"/>
    <property type="project" value="TreeGrafter"/>
</dbReference>
<dbReference type="PRINTS" id="PR00738">
    <property type="entry name" value="GLHYDRLASE20"/>
</dbReference>
<gene>
    <name evidence="10" type="ORF">SAMN04489724_0918</name>
</gene>
<dbReference type="InterPro" id="IPR029018">
    <property type="entry name" value="Hex-like_dom2"/>
</dbReference>
<accession>A0A1I6YC28</accession>
<keyword evidence="4" id="KW-0378">Hydrolase</keyword>
<dbReference type="AlphaFoldDB" id="A0A1I6YC28"/>
<evidence type="ECO:0000259" key="9">
    <source>
        <dbReference type="Pfam" id="PF02838"/>
    </source>
</evidence>
<evidence type="ECO:0000313" key="10">
    <source>
        <dbReference type="EMBL" id="SFT47774.1"/>
    </source>
</evidence>
<feature type="signal peptide" evidence="7">
    <location>
        <begin position="1"/>
        <end position="24"/>
    </location>
</feature>
<evidence type="ECO:0000259" key="8">
    <source>
        <dbReference type="Pfam" id="PF00728"/>
    </source>
</evidence>
<evidence type="ECO:0000256" key="5">
    <source>
        <dbReference type="ARBA" id="ARBA00023295"/>
    </source>
</evidence>
<dbReference type="STRING" id="305507.SAMN04489724_0918"/>
<dbReference type="GO" id="GO:0016020">
    <property type="term" value="C:membrane"/>
    <property type="evidence" value="ECO:0007669"/>
    <property type="project" value="TreeGrafter"/>
</dbReference>
<dbReference type="EC" id="3.2.1.52" evidence="3"/>
<feature type="chain" id="PRO_5011636569" description="beta-N-acetylhexosaminidase" evidence="7">
    <location>
        <begin position="25"/>
        <end position="532"/>
    </location>
</feature>
<dbReference type="InterPro" id="IPR025705">
    <property type="entry name" value="Beta_hexosaminidase_sua/sub"/>
</dbReference>
<comment type="similarity">
    <text evidence="2">Belongs to the glycosyl hydrolase 20 family.</text>
</comment>
<name>A0A1I6YC28_9BACT</name>
<comment type="catalytic activity">
    <reaction evidence="1">
        <text>Hydrolysis of terminal non-reducing N-acetyl-D-hexosamine residues in N-acetyl-beta-D-hexosaminides.</text>
        <dbReference type="EC" id="3.2.1.52"/>
    </reaction>
</comment>
<evidence type="ECO:0000256" key="4">
    <source>
        <dbReference type="ARBA" id="ARBA00022801"/>
    </source>
</evidence>
<reference evidence="11" key="1">
    <citation type="submission" date="2016-10" db="EMBL/GenBank/DDBJ databases">
        <authorList>
            <person name="Varghese N."/>
            <person name="Submissions S."/>
        </authorList>
    </citation>
    <scope>NUCLEOTIDE SEQUENCE [LARGE SCALE GENOMIC DNA]</scope>
    <source>
        <strain evidence="11">DSM 23445</strain>
    </source>
</reference>
<dbReference type="InterPro" id="IPR015883">
    <property type="entry name" value="Glyco_hydro_20_cat"/>
</dbReference>
<feature type="domain" description="Glycoside hydrolase family 20 catalytic" evidence="8">
    <location>
        <begin position="161"/>
        <end position="497"/>
    </location>
</feature>
<dbReference type="PANTHER" id="PTHR22600">
    <property type="entry name" value="BETA-HEXOSAMINIDASE"/>
    <property type="match status" value="1"/>
</dbReference>
<sequence>MKYSLWTFAVVAALSISSCQTPSAVPLDEAGIIPIPSSIAPTSGTFELEPSASIQLIGSGEDLSRVGAFLADRLRPATGFEIPVSTESGDLVLELTSGAASEKYTVDISSDQVKISSTSAAGLYYGIQTLVKAMPVAIENTSKVDTDWVIGTGIIEDQPEFAYRGSMLDVARHFISVEDVKHYIDQMGSLKFNFLHLHLSDDQGWRIEIKSWPKLTEIGGKTEVGGTEGGFFSQEDYVEIVKYASDRFITVVPEIDMPGHTNAALASYAELNPGVNLPDGDFSTMSEGKIDFDILDKNPEPAELYTGIEVGFSTFATNKEITYTFVEDVIKELVELTPGPYIHIGGDESHVTEKDDYIYFVERVQEIVTKYGKKSIGWDEIATAKLAPGSVAQFWALEENAILAKEQGNQILMSPAKRAYLDMQYDSTSRLGLHWAAYIELDDSYNWDPSTYADGINKTDILGVEAPLWTETIANRSDIEYMAFPRLAALAEVAWSSKERRSWDDFSKRIAIQGKRWDINGIEFYRSPKVLW</sequence>
<protein>
    <recommendedName>
        <fullName evidence="3">beta-N-acetylhexosaminidase</fullName>
        <ecNumber evidence="3">3.2.1.52</ecNumber>
    </recommendedName>
</protein>
<keyword evidence="7" id="KW-0732">Signal</keyword>